<evidence type="ECO:0000313" key="1">
    <source>
        <dbReference type="EMBL" id="PHM62734.1"/>
    </source>
</evidence>
<protein>
    <submittedName>
        <fullName evidence="1">Uncharacterized protein</fullName>
    </submittedName>
</protein>
<name>A0A2D0KH32_9GAMM</name>
<organism evidence="1 2">
    <name type="scientific">Xenorhabdus ishibashii</name>
    <dbReference type="NCBI Taxonomy" id="1034471"/>
    <lineage>
        <taxon>Bacteria</taxon>
        <taxon>Pseudomonadati</taxon>
        <taxon>Pseudomonadota</taxon>
        <taxon>Gammaproteobacteria</taxon>
        <taxon>Enterobacterales</taxon>
        <taxon>Morganellaceae</taxon>
        <taxon>Xenorhabdus</taxon>
    </lineage>
</organism>
<dbReference type="OrthoDB" id="6447426at2"/>
<dbReference type="EMBL" id="NJAK01000001">
    <property type="protein sequence ID" value="PHM62734.1"/>
    <property type="molecule type" value="Genomic_DNA"/>
</dbReference>
<dbReference type="AlphaFoldDB" id="A0A2D0KH32"/>
<proteinExistence type="predicted"/>
<reference evidence="1 2" key="1">
    <citation type="journal article" date="2017" name="Nat. Microbiol.">
        <title>Natural product diversity associated with the nematode symbionts Photorhabdus and Xenorhabdus.</title>
        <authorList>
            <person name="Tobias N.J."/>
            <person name="Wolff H."/>
            <person name="Djahanschiri B."/>
            <person name="Grundmann F."/>
            <person name="Kronenwerth M."/>
            <person name="Shi Y.M."/>
            <person name="Simonyi S."/>
            <person name="Grun P."/>
            <person name="Shapiro-Ilan D."/>
            <person name="Pidot S.J."/>
            <person name="Stinear T.P."/>
            <person name="Ebersberger I."/>
            <person name="Bode H.B."/>
        </authorList>
    </citation>
    <scope>NUCLEOTIDE SEQUENCE [LARGE SCALE GENOMIC DNA]</scope>
    <source>
        <strain evidence="1 2">DSM 22670</strain>
    </source>
</reference>
<sequence>MTIALIDHCYSILSTEKRQKAISLLNRSGFLVSSNCIQHDGGKESIFIHFTGCYLELIEVINQNQFESSCRATELRASKFGYPYALVAATGNINNCENKLKESYHDLDKVRYMIPNIPGWEKAAWAILDISERYTPGCYFQFIQYLLRKPTWSQVNYGLNNIYGISGFYFCTHTPLEDREYWYHFLSLIGDCYESKGSSLSTGLQQLNWLHPDEFYAYFGVRPNLDESQGARLGAVKLLSSDIEISFNYLKEGGFIIEDYTKEGFYTKVDSNLGYALHIVKGNSVFDYSASINQRLLE</sequence>
<gene>
    <name evidence="1" type="ORF">Xish_01947</name>
</gene>
<dbReference type="RefSeq" id="WP_099117678.1">
    <property type="nucleotide sequence ID" value="NZ_NJAK01000001.1"/>
</dbReference>
<evidence type="ECO:0000313" key="2">
    <source>
        <dbReference type="Proteomes" id="UP000222168"/>
    </source>
</evidence>
<accession>A0A2D0KH32</accession>
<keyword evidence="2" id="KW-1185">Reference proteome</keyword>
<dbReference type="Proteomes" id="UP000222168">
    <property type="component" value="Unassembled WGS sequence"/>
</dbReference>
<comment type="caution">
    <text evidence="1">The sequence shown here is derived from an EMBL/GenBank/DDBJ whole genome shotgun (WGS) entry which is preliminary data.</text>
</comment>